<dbReference type="InterPro" id="IPR019644">
    <property type="entry name" value="DUF2508"/>
</dbReference>
<proteinExistence type="predicted"/>
<gene>
    <name evidence="1" type="ORF">D7Z54_32140</name>
</gene>
<sequence>MLFQKKKIQQTENERLVHKIQMVKHDLDKYQRIVDRSIEPSLDVQTELKRKRAKYMFLLKEARYRRINGYHNV</sequence>
<dbReference type="EMBL" id="RBVX01000080">
    <property type="protein sequence ID" value="RSL29272.1"/>
    <property type="molecule type" value="Genomic_DNA"/>
</dbReference>
<dbReference type="Pfam" id="PF10704">
    <property type="entry name" value="DUF2508"/>
    <property type="match status" value="1"/>
</dbReference>
<dbReference type="AlphaFoldDB" id="A0A3R9WM06"/>
<dbReference type="Proteomes" id="UP000275076">
    <property type="component" value="Unassembled WGS sequence"/>
</dbReference>
<keyword evidence="2" id="KW-1185">Reference proteome</keyword>
<evidence type="ECO:0000313" key="1">
    <source>
        <dbReference type="EMBL" id="RSL29272.1"/>
    </source>
</evidence>
<accession>A0A3R9WM06</accession>
<protein>
    <submittedName>
        <fullName evidence="1">DUF2508 family protein</fullName>
    </submittedName>
</protein>
<dbReference type="OrthoDB" id="2166610at2"/>
<evidence type="ECO:0000313" key="2">
    <source>
        <dbReference type="Proteomes" id="UP000275076"/>
    </source>
</evidence>
<comment type="caution">
    <text evidence="1">The sequence shown here is derived from an EMBL/GenBank/DDBJ whole genome shotgun (WGS) entry which is preliminary data.</text>
</comment>
<reference evidence="1 2" key="1">
    <citation type="submission" date="2018-10" db="EMBL/GenBank/DDBJ databases">
        <title>Draft genome sequence of Bacillus salarius IM0101, isolated from a hypersaline soil in Inner Mongolia, China.</title>
        <authorList>
            <person name="Yamprayoonswat W."/>
            <person name="Boonvisut S."/>
            <person name="Jumpathong W."/>
            <person name="Sittihan S."/>
            <person name="Ruangsuj P."/>
            <person name="Wanthongcharoen S."/>
            <person name="Thongpramul N."/>
            <person name="Pimmason S."/>
            <person name="Yu B."/>
            <person name="Yasawong M."/>
        </authorList>
    </citation>
    <scope>NUCLEOTIDE SEQUENCE [LARGE SCALE GENOMIC DNA]</scope>
    <source>
        <strain evidence="1 2">IM0101</strain>
    </source>
</reference>
<organism evidence="1 2">
    <name type="scientific">Salibacterium salarium</name>
    <dbReference type="NCBI Taxonomy" id="284579"/>
    <lineage>
        <taxon>Bacteria</taxon>
        <taxon>Bacillati</taxon>
        <taxon>Bacillota</taxon>
        <taxon>Bacilli</taxon>
        <taxon>Bacillales</taxon>
        <taxon>Bacillaceae</taxon>
    </lineage>
</organism>
<name>A0A3R9WM06_9BACI</name>